<feature type="domain" description="Chitin-binding type-1" evidence="5">
    <location>
        <begin position="334"/>
        <end position="382"/>
    </location>
</feature>
<dbReference type="InterPro" id="IPR011583">
    <property type="entry name" value="Chitinase_II/V-like_cat"/>
</dbReference>
<evidence type="ECO:0000259" key="6">
    <source>
        <dbReference type="PROSITE" id="PS51910"/>
    </source>
</evidence>
<dbReference type="Gene3D" id="3.20.20.80">
    <property type="entry name" value="Glycosidases"/>
    <property type="match status" value="2"/>
</dbReference>
<evidence type="ECO:0000256" key="1">
    <source>
        <dbReference type="ARBA" id="ARBA00008682"/>
    </source>
</evidence>
<sequence length="486" mass="52321">MYFVVSTSNRYCIMKLTTVETLCGLSALAFPAGAAVLTAPPLRNVMYFDQWHTTTLPDKNVTAGITHVIMAFALSDLFVPDTAEPYEPFMPVDDVRSMFDDGTQLGIAIGGWGDNAGFGAGSKSSSSRAAWAQNVAKMLDEHGFDFVDIDWEYPGGNGADYKQIPNANKTGEIPAFPLLLEAVKDAVAPKPVSIAVPALPRDMMAFYDSPSVSSIWAAVDFVNIMTYDMINRRDTETMHHSPVLGSLAAVDRYLALGLPAAKINLGFAFYAKYFETPAGNSSTAECSASRAVGCPIVKAENDDGSDAGTSGTVTFEVSSFSPPAPPANLTVSPDETCGTGTAFTCAGLEAEGRGCCSQYGWCGSSAAHCGIGCQSEYGTCEGPDVAASFLEAMERGQLDEEEGGMWYWDADARVFWTWDTPELIDRKFREIVLARGLGGVMAWSLAEDSADWSHIRAIADGVRDLQEGLTIRPPRHFRPSSTKRHF</sequence>
<dbReference type="CDD" id="cd00598">
    <property type="entry name" value="GH18_chitinase-like"/>
    <property type="match status" value="1"/>
</dbReference>
<dbReference type="OMA" id="MAYYAKW"/>
<feature type="disulfide bond" evidence="4">
    <location>
        <begin position="355"/>
        <end position="369"/>
    </location>
</feature>
<dbReference type="InterPro" id="IPR029070">
    <property type="entry name" value="Chitinase_insertion_sf"/>
</dbReference>
<dbReference type="PROSITE" id="PS51910">
    <property type="entry name" value="GH18_2"/>
    <property type="match status" value="1"/>
</dbReference>
<dbReference type="HOGENOM" id="CLU_031465_1_0_1"/>
<dbReference type="PROSITE" id="PS50941">
    <property type="entry name" value="CHIT_BIND_I_2"/>
    <property type="match status" value="1"/>
</dbReference>
<gene>
    <name evidence="7" type="ORF">UCREL1_2118</name>
</gene>
<comment type="similarity">
    <text evidence="1">Belongs to the glycosyl hydrolase 18 family. Chitinase class V subfamily.</text>
</comment>
<protein>
    <recommendedName>
        <fullName evidence="2">chitinase</fullName>
        <ecNumber evidence="2">3.2.1.14</ecNumber>
    </recommendedName>
</protein>
<dbReference type="AlphaFoldDB" id="M7TLL9"/>
<dbReference type="GO" id="GO:0005576">
    <property type="term" value="C:extracellular region"/>
    <property type="evidence" value="ECO:0007669"/>
    <property type="project" value="TreeGrafter"/>
</dbReference>
<dbReference type="GO" id="GO:0008843">
    <property type="term" value="F:endochitinase activity"/>
    <property type="evidence" value="ECO:0007669"/>
    <property type="project" value="UniProtKB-EC"/>
</dbReference>
<feature type="domain" description="GH18" evidence="6">
    <location>
        <begin position="42"/>
        <end position="465"/>
    </location>
</feature>
<dbReference type="InterPro" id="IPR050314">
    <property type="entry name" value="Glycosyl_Hydrlase_18"/>
</dbReference>
<dbReference type="KEGG" id="ela:UCREL1_2118"/>
<dbReference type="InterPro" id="IPR001223">
    <property type="entry name" value="Glyco_hydro18_cat"/>
</dbReference>
<evidence type="ECO:0000256" key="2">
    <source>
        <dbReference type="ARBA" id="ARBA00012729"/>
    </source>
</evidence>
<evidence type="ECO:0000256" key="3">
    <source>
        <dbReference type="ARBA" id="ARBA00022669"/>
    </source>
</evidence>
<dbReference type="PANTHER" id="PTHR11177:SF337">
    <property type="entry name" value="CHITINASE"/>
    <property type="match status" value="1"/>
</dbReference>
<keyword evidence="3 4" id="KW-0147">Chitin-binding</keyword>
<evidence type="ECO:0000259" key="5">
    <source>
        <dbReference type="PROSITE" id="PS50941"/>
    </source>
</evidence>
<dbReference type="OrthoDB" id="73875at2759"/>
<accession>M7TLL9</accession>
<keyword evidence="8" id="KW-1185">Reference proteome</keyword>
<dbReference type="Gene3D" id="3.30.60.10">
    <property type="entry name" value="Endochitinase-like"/>
    <property type="match status" value="1"/>
</dbReference>
<dbReference type="CDD" id="cd11618">
    <property type="entry name" value="ChtBD1_1"/>
    <property type="match status" value="1"/>
</dbReference>
<dbReference type="SUPFAM" id="SSF57016">
    <property type="entry name" value="Plant lectins/antimicrobial peptides"/>
    <property type="match status" value="1"/>
</dbReference>
<dbReference type="GO" id="GO:0008061">
    <property type="term" value="F:chitin binding"/>
    <property type="evidence" value="ECO:0007669"/>
    <property type="project" value="UniProtKB-UniRule"/>
</dbReference>
<dbReference type="InterPro" id="IPR001002">
    <property type="entry name" value="Chitin-bd_1"/>
</dbReference>
<dbReference type="Pfam" id="PF00704">
    <property type="entry name" value="Glyco_hydro_18"/>
    <property type="match status" value="1"/>
</dbReference>
<dbReference type="GO" id="GO:0006032">
    <property type="term" value="P:chitin catabolic process"/>
    <property type="evidence" value="ECO:0007669"/>
    <property type="project" value="TreeGrafter"/>
</dbReference>
<evidence type="ECO:0000313" key="8">
    <source>
        <dbReference type="Proteomes" id="UP000012174"/>
    </source>
</evidence>
<comment type="caution">
    <text evidence="4">Lacks conserved residue(s) required for the propagation of feature annotation.</text>
</comment>
<dbReference type="STRING" id="1287681.M7TLL9"/>
<dbReference type="SMART" id="SM00636">
    <property type="entry name" value="Glyco_18"/>
    <property type="match status" value="1"/>
</dbReference>
<keyword evidence="4" id="KW-1015">Disulfide bond</keyword>
<evidence type="ECO:0000313" key="7">
    <source>
        <dbReference type="EMBL" id="EMR70841.1"/>
    </source>
</evidence>
<dbReference type="EMBL" id="KB705768">
    <property type="protein sequence ID" value="EMR70841.1"/>
    <property type="molecule type" value="Genomic_DNA"/>
</dbReference>
<dbReference type="Gene3D" id="3.10.50.10">
    <property type="match status" value="1"/>
</dbReference>
<dbReference type="Proteomes" id="UP000012174">
    <property type="component" value="Unassembled WGS sequence"/>
</dbReference>
<reference evidence="8" key="1">
    <citation type="journal article" date="2013" name="Genome Announc.">
        <title>Draft genome sequence of the grapevine dieback fungus Eutypa lata UCR-EL1.</title>
        <authorList>
            <person name="Blanco-Ulate B."/>
            <person name="Rolshausen P.E."/>
            <person name="Cantu D."/>
        </authorList>
    </citation>
    <scope>NUCLEOTIDE SEQUENCE [LARGE SCALE GENOMIC DNA]</scope>
    <source>
        <strain evidence="8">UCR-EL1</strain>
    </source>
</reference>
<dbReference type="SUPFAM" id="SSF51445">
    <property type="entry name" value="(Trans)glycosidases"/>
    <property type="match status" value="1"/>
</dbReference>
<proteinExistence type="inferred from homology"/>
<dbReference type="eggNOG" id="KOG2806">
    <property type="taxonomic scope" value="Eukaryota"/>
</dbReference>
<dbReference type="InterPro" id="IPR017853">
    <property type="entry name" value="GH"/>
</dbReference>
<dbReference type="GO" id="GO:0005975">
    <property type="term" value="P:carbohydrate metabolic process"/>
    <property type="evidence" value="ECO:0007669"/>
    <property type="project" value="InterPro"/>
</dbReference>
<dbReference type="EC" id="3.2.1.14" evidence="2"/>
<organism evidence="7 8">
    <name type="scientific">Eutypa lata (strain UCR-EL1)</name>
    <name type="common">Grapevine dieback disease fungus</name>
    <name type="synonym">Eutypa armeniacae</name>
    <dbReference type="NCBI Taxonomy" id="1287681"/>
    <lineage>
        <taxon>Eukaryota</taxon>
        <taxon>Fungi</taxon>
        <taxon>Dikarya</taxon>
        <taxon>Ascomycota</taxon>
        <taxon>Pezizomycotina</taxon>
        <taxon>Sordariomycetes</taxon>
        <taxon>Xylariomycetidae</taxon>
        <taxon>Xylariales</taxon>
        <taxon>Diatrypaceae</taxon>
        <taxon>Eutypa</taxon>
    </lineage>
</organism>
<dbReference type="InterPro" id="IPR036861">
    <property type="entry name" value="Endochitinase-like_sf"/>
</dbReference>
<dbReference type="PANTHER" id="PTHR11177">
    <property type="entry name" value="CHITINASE"/>
    <property type="match status" value="1"/>
</dbReference>
<evidence type="ECO:0000256" key="4">
    <source>
        <dbReference type="PROSITE-ProRule" id="PRU00261"/>
    </source>
</evidence>
<name>M7TLL9_EUTLA</name>